<dbReference type="PANTHER" id="PTHR11712">
    <property type="entry name" value="POLYKETIDE SYNTHASE-RELATED"/>
    <property type="match status" value="1"/>
</dbReference>
<dbReference type="InterPro" id="IPR014030">
    <property type="entry name" value="Ketoacyl_synth_N"/>
</dbReference>
<dbReference type="GO" id="GO:0005829">
    <property type="term" value="C:cytosol"/>
    <property type="evidence" value="ECO:0007669"/>
    <property type="project" value="TreeGrafter"/>
</dbReference>
<dbReference type="PANTHER" id="PTHR11712:SF336">
    <property type="entry name" value="3-OXOACYL-[ACYL-CARRIER-PROTEIN] SYNTHASE, MITOCHONDRIAL"/>
    <property type="match status" value="1"/>
</dbReference>
<dbReference type="InterPro" id="IPR016039">
    <property type="entry name" value="Thiolase-like"/>
</dbReference>
<organism evidence="5 6">
    <name type="scientific">Hoylesella pleuritidis F0068</name>
    <dbReference type="NCBI Taxonomy" id="1081904"/>
    <lineage>
        <taxon>Bacteria</taxon>
        <taxon>Pseudomonadati</taxon>
        <taxon>Bacteroidota</taxon>
        <taxon>Bacteroidia</taxon>
        <taxon>Bacteroidales</taxon>
        <taxon>Prevotellaceae</taxon>
        <taxon>Hoylesella</taxon>
    </lineage>
</organism>
<keyword evidence="2 3" id="KW-0808">Transferase</keyword>
<evidence type="ECO:0000313" key="6">
    <source>
        <dbReference type="Proteomes" id="UP000016600"/>
    </source>
</evidence>
<dbReference type="PATRIC" id="fig|1081904.3.peg.1275"/>
<dbReference type="RefSeq" id="WP_021583911.1">
    <property type="nucleotide sequence ID" value="NZ_AWET01000029.1"/>
</dbReference>
<protein>
    <submittedName>
        <fullName evidence="5">Beta-ketoacyl synthase, C-terminal domain protein</fullName>
    </submittedName>
</protein>
<dbReference type="Pfam" id="PF02801">
    <property type="entry name" value="Ketoacyl-synt_C"/>
    <property type="match status" value="1"/>
</dbReference>
<dbReference type="SUPFAM" id="SSF53901">
    <property type="entry name" value="Thiolase-like"/>
    <property type="match status" value="1"/>
</dbReference>
<name>U2LAK7_9BACT</name>
<reference evidence="5 6" key="1">
    <citation type="submission" date="2013-08" db="EMBL/GenBank/DDBJ databases">
        <authorList>
            <person name="Durkin A.S."/>
            <person name="Haft D.R."/>
            <person name="McCorrison J."/>
            <person name="Torralba M."/>
            <person name="Gillis M."/>
            <person name="Haft D.H."/>
            <person name="Methe B."/>
            <person name="Sutton G."/>
            <person name="Nelson K.E."/>
        </authorList>
    </citation>
    <scope>NUCLEOTIDE SEQUENCE [LARGE SCALE GENOMIC DNA]</scope>
    <source>
        <strain evidence="5 6">F0068</strain>
    </source>
</reference>
<dbReference type="SMART" id="SM00825">
    <property type="entry name" value="PKS_KS"/>
    <property type="match status" value="1"/>
</dbReference>
<keyword evidence="6" id="KW-1185">Reference proteome</keyword>
<comment type="similarity">
    <text evidence="1 3">Belongs to the thiolase-like superfamily. Beta-ketoacyl-ACP synthases family.</text>
</comment>
<evidence type="ECO:0000256" key="1">
    <source>
        <dbReference type="ARBA" id="ARBA00008467"/>
    </source>
</evidence>
<dbReference type="Pfam" id="PF00109">
    <property type="entry name" value="ketoacyl-synt"/>
    <property type="match status" value="1"/>
</dbReference>
<proteinExistence type="inferred from homology"/>
<dbReference type="InterPro" id="IPR014031">
    <property type="entry name" value="Ketoacyl_synth_C"/>
</dbReference>
<dbReference type="InterPro" id="IPR020841">
    <property type="entry name" value="PKS_Beta-ketoAc_synthase_dom"/>
</dbReference>
<dbReference type="PROSITE" id="PS52004">
    <property type="entry name" value="KS3_2"/>
    <property type="match status" value="1"/>
</dbReference>
<accession>U2LAK7</accession>
<dbReference type="GO" id="GO:0004315">
    <property type="term" value="F:3-oxoacyl-[acyl-carrier-protein] synthase activity"/>
    <property type="evidence" value="ECO:0007669"/>
    <property type="project" value="TreeGrafter"/>
</dbReference>
<evidence type="ECO:0000313" key="5">
    <source>
        <dbReference type="EMBL" id="ERK01366.1"/>
    </source>
</evidence>
<dbReference type="Proteomes" id="UP000016600">
    <property type="component" value="Unassembled WGS sequence"/>
</dbReference>
<evidence type="ECO:0000256" key="2">
    <source>
        <dbReference type="ARBA" id="ARBA00022679"/>
    </source>
</evidence>
<gene>
    <name evidence="5" type="ORF">HMPREF1218_1671</name>
</gene>
<dbReference type="GO" id="GO:0006633">
    <property type="term" value="P:fatty acid biosynthetic process"/>
    <property type="evidence" value="ECO:0007669"/>
    <property type="project" value="TreeGrafter"/>
</dbReference>
<evidence type="ECO:0000259" key="4">
    <source>
        <dbReference type="PROSITE" id="PS52004"/>
    </source>
</evidence>
<dbReference type="Gene3D" id="3.40.47.10">
    <property type="match status" value="1"/>
</dbReference>
<evidence type="ECO:0000256" key="3">
    <source>
        <dbReference type="RuleBase" id="RU003694"/>
    </source>
</evidence>
<dbReference type="AlphaFoldDB" id="U2LAK7"/>
<dbReference type="EMBL" id="AWET01000029">
    <property type="protein sequence ID" value="ERK01366.1"/>
    <property type="molecule type" value="Genomic_DNA"/>
</dbReference>
<comment type="caution">
    <text evidence="5">The sequence shown here is derived from an EMBL/GenBank/DDBJ whole genome shotgun (WGS) entry which is preliminary data.</text>
</comment>
<dbReference type="InterPro" id="IPR000794">
    <property type="entry name" value="Beta-ketoacyl_synthase"/>
</dbReference>
<sequence length="580" mass="64208">MIECISDNITSPLGWTTNENFEHVKREDTRLKRYDRLWGLPESFVGSMFDDGAIEARFAAISPDGDAYTRFEKLAILSIREAIDRLSFSVINAKTVLILSTTKANVELLDPDQQPNIPRERASICAAAQQINSFFGFHAPAMVVSNACISGVSAQVIAKRLLERGYYRRAIVCGCDILSKFIVSGFQSFKALSDAECRPFDSERRGLNLGEAAATIVLQACGTKRTRPQSWVIQSAAVRNDANHISGPSRTGEGSYRVLKYVLPRNKAQLAFVNVHGTATPYNDEMEAIALSRARLTSVPVNAMKGYYGHTLGSAGVLETILSMKAVEEGVILPTRGFRQLGVTHPVNIVRNLEATDQHQFIKLLSGFGGCNAAVRWTNGPAKRIQEPVKSMRGHISHTVYLSATHIVRDHKPIPNVPEGATRLTYLYKTYIGDYPKFHKMDGLSKLGFIATELLLTTIDPAIDISNSAIVLVGNTGCLATDKRYQRTIQDQQQFFPSPAVFVYTLPNIVTGEIAIRHKIHGETAYYALSTFNKTLFHRIITSTFDDAETDKIIGGWIQYDNDDNFEASLGLYTVNKEIS</sequence>
<feature type="domain" description="Ketosynthase family 3 (KS3)" evidence="4">
    <location>
        <begin position="1"/>
        <end position="379"/>
    </location>
</feature>